<dbReference type="PROSITE" id="PS51726">
    <property type="entry name" value="MYST_HAT"/>
    <property type="match status" value="1"/>
</dbReference>
<dbReference type="InterPro" id="IPR002717">
    <property type="entry name" value="HAT_MYST-type"/>
</dbReference>
<dbReference type="Gene3D" id="1.10.10.10">
    <property type="entry name" value="Winged helix-like DNA-binding domain superfamily/Winged helix DNA-binding domain"/>
    <property type="match status" value="1"/>
</dbReference>
<accession>A0A813RFZ3</accession>
<evidence type="ECO:0000313" key="15">
    <source>
        <dbReference type="EMBL" id="CAF0783836.1"/>
    </source>
</evidence>
<dbReference type="InterPro" id="IPR050603">
    <property type="entry name" value="MYST_HAT"/>
</dbReference>
<comment type="similarity">
    <text evidence="2">Belongs to the MYST (SAS/MOZ) family.</text>
</comment>
<dbReference type="PANTHER" id="PTHR10615:SF219">
    <property type="entry name" value="HISTONE ACETYLTRANSFERASE KAT5"/>
    <property type="match status" value="1"/>
</dbReference>
<comment type="subcellular location">
    <subcellularLocation>
        <location evidence="1">Nucleus</location>
    </subcellularLocation>
</comment>
<dbReference type="OrthoDB" id="787137at2759"/>
<dbReference type="SUPFAM" id="SSF55729">
    <property type="entry name" value="Acyl-CoA N-acyltransferases (Nat)"/>
    <property type="match status" value="1"/>
</dbReference>
<evidence type="ECO:0000256" key="6">
    <source>
        <dbReference type="ARBA" id="ARBA00022771"/>
    </source>
</evidence>
<dbReference type="InterPro" id="IPR040706">
    <property type="entry name" value="Zf-MYST"/>
</dbReference>
<dbReference type="GO" id="GO:0035267">
    <property type="term" value="C:NuA4 histone acetyltransferase complex"/>
    <property type="evidence" value="ECO:0007669"/>
    <property type="project" value="TreeGrafter"/>
</dbReference>
<reference evidence="15" key="1">
    <citation type="submission" date="2021-02" db="EMBL/GenBank/DDBJ databases">
        <authorList>
            <person name="Nowell W R."/>
        </authorList>
    </citation>
    <scope>NUCLEOTIDE SEQUENCE</scope>
</reference>
<gene>
    <name evidence="15" type="ORF">GPM918_LOCUS2619</name>
    <name evidence="16" type="ORF">SRO942_LOCUS2619</name>
</gene>
<keyword evidence="5" id="KW-0479">Metal-binding</keyword>
<keyword evidence="11" id="KW-0539">Nucleus</keyword>
<evidence type="ECO:0000256" key="8">
    <source>
        <dbReference type="ARBA" id="ARBA00022990"/>
    </source>
</evidence>
<dbReference type="EC" id="2.3.1.48" evidence="3"/>
<evidence type="ECO:0000256" key="3">
    <source>
        <dbReference type="ARBA" id="ARBA00013184"/>
    </source>
</evidence>
<dbReference type="CDD" id="cd04301">
    <property type="entry name" value="NAT_SF"/>
    <property type="match status" value="1"/>
</dbReference>
<dbReference type="Gene3D" id="3.40.630.30">
    <property type="match status" value="1"/>
</dbReference>
<evidence type="ECO:0000256" key="7">
    <source>
        <dbReference type="ARBA" id="ARBA00022833"/>
    </source>
</evidence>
<keyword evidence="9" id="KW-0805">Transcription regulation</keyword>
<dbReference type="GO" id="GO:0008270">
    <property type="term" value="F:zinc ion binding"/>
    <property type="evidence" value="ECO:0007669"/>
    <property type="project" value="UniProtKB-KW"/>
</dbReference>
<keyword evidence="10" id="KW-0804">Transcription</keyword>
<evidence type="ECO:0000259" key="14">
    <source>
        <dbReference type="PROSITE" id="PS51726"/>
    </source>
</evidence>
<evidence type="ECO:0000256" key="2">
    <source>
        <dbReference type="ARBA" id="ARBA00010107"/>
    </source>
</evidence>
<dbReference type="AlphaFoldDB" id="A0A813RFZ3"/>
<protein>
    <recommendedName>
        <fullName evidence="3">histone acetyltransferase</fullName>
        <ecNumber evidence="3">2.3.1.48</ecNumber>
    </recommendedName>
</protein>
<evidence type="ECO:0000256" key="9">
    <source>
        <dbReference type="ARBA" id="ARBA00023015"/>
    </source>
</evidence>
<dbReference type="EMBL" id="CAJOBC010000296">
    <property type="protein sequence ID" value="CAF3567390.1"/>
    <property type="molecule type" value="Genomic_DNA"/>
</dbReference>
<feature type="active site" description="Proton donor/acceptor" evidence="13">
    <location>
        <position position="200"/>
    </location>
</feature>
<comment type="caution">
    <text evidence="15">The sequence shown here is derived from an EMBL/GenBank/DDBJ whole genome shotgun (WGS) entry which is preliminary data.</text>
</comment>
<evidence type="ECO:0000256" key="5">
    <source>
        <dbReference type="ARBA" id="ARBA00022723"/>
    </source>
</evidence>
<dbReference type="Proteomes" id="UP000681722">
    <property type="component" value="Unassembled WGS sequence"/>
</dbReference>
<evidence type="ECO:0000256" key="1">
    <source>
        <dbReference type="ARBA" id="ARBA00004123"/>
    </source>
</evidence>
<dbReference type="GO" id="GO:0046972">
    <property type="term" value="F:histone H4K16 acetyltransferase activity"/>
    <property type="evidence" value="ECO:0007669"/>
    <property type="project" value="TreeGrafter"/>
</dbReference>
<proteinExistence type="inferred from homology"/>
<evidence type="ECO:0000256" key="13">
    <source>
        <dbReference type="PIRSR" id="PIRSR602717-51"/>
    </source>
</evidence>
<evidence type="ECO:0000256" key="11">
    <source>
        <dbReference type="ARBA" id="ARBA00023242"/>
    </source>
</evidence>
<evidence type="ECO:0000256" key="12">
    <source>
        <dbReference type="ARBA" id="ARBA00023315"/>
    </source>
</evidence>
<dbReference type="Gene3D" id="3.30.60.60">
    <property type="entry name" value="N-acetyl transferase-like"/>
    <property type="match status" value="1"/>
</dbReference>
<dbReference type="InterPro" id="IPR036388">
    <property type="entry name" value="WH-like_DNA-bd_sf"/>
</dbReference>
<evidence type="ECO:0000256" key="4">
    <source>
        <dbReference type="ARBA" id="ARBA00022679"/>
    </source>
</evidence>
<dbReference type="InterPro" id="IPR016181">
    <property type="entry name" value="Acyl_CoA_acyltransferase"/>
</dbReference>
<organism evidence="15 17">
    <name type="scientific">Didymodactylos carnosus</name>
    <dbReference type="NCBI Taxonomy" id="1234261"/>
    <lineage>
        <taxon>Eukaryota</taxon>
        <taxon>Metazoa</taxon>
        <taxon>Spiralia</taxon>
        <taxon>Gnathifera</taxon>
        <taxon>Rotifera</taxon>
        <taxon>Eurotatoria</taxon>
        <taxon>Bdelloidea</taxon>
        <taxon>Philodinida</taxon>
        <taxon>Philodinidae</taxon>
        <taxon>Didymodactylos</taxon>
    </lineage>
</organism>
<evidence type="ECO:0000313" key="17">
    <source>
        <dbReference type="Proteomes" id="UP000663829"/>
    </source>
</evidence>
<feature type="domain" description="MYST-type HAT" evidence="14">
    <location>
        <begin position="19"/>
        <end position="283"/>
    </location>
</feature>
<sequence>MVDDDDEEEISTTGHESPSELKRIDSIQFGLYEIDSWYWSPYLDDDQTTTKLYICEYCLRYFKYKKNYEQHTTNGCTRYQPPGRKIYEHPNGLSVFEVDGQTAQLYCQCLCLLAKLFLDRKTIYFDVEGFLFYVLAKLDDNKRNTYHLLGYFSKEKFSDEGYNLACLMVLPPHQRQGYGKFLIALSYELTRLEKKTGSPEKPLSNLGQIGYKSYFHSTILAKLKSYINSKMNITIGQLSEETGICIDDVVQSLIDLQISYTNLNNEQREEPHVKKKTIHKQRDDNNNISSFIIVDSDNVVNLSENNHEKNLFDANYLRLIGHRR</sequence>
<keyword evidence="12" id="KW-0012">Acyltransferase</keyword>
<keyword evidence="7" id="KW-0862">Zinc</keyword>
<keyword evidence="8" id="KW-0007">Acetylation</keyword>
<keyword evidence="4" id="KW-0808">Transferase</keyword>
<dbReference type="Pfam" id="PF17772">
    <property type="entry name" value="zf-MYST"/>
    <property type="match status" value="1"/>
</dbReference>
<name>A0A813RFZ3_9BILA</name>
<dbReference type="Proteomes" id="UP000663829">
    <property type="component" value="Unassembled WGS sequence"/>
</dbReference>
<dbReference type="EMBL" id="CAJNOQ010000296">
    <property type="protein sequence ID" value="CAF0783836.1"/>
    <property type="molecule type" value="Genomic_DNA"/>
</dbReference>
<dbReference type="GO" id="GO:0006355">
    <property type="term" value="P:regulation of DNA-templated transcription"/>
    <property type="evidence" value="ECO:0007669"/>
    <property type="project" value="InterPro"/>
</dbReference>
<evidence type="ECO:0000256" key="10">
    <source>
        <dbReference type="ARBA" id="ARBA00023163"/>
    </source>
</evidence>
<dbReference type="Pfam" id="PF01853">
    <property type="entry name" value="MOZ_SAS"/>
    <property type="match status" value="1"/>
</dbReference>
<evidence type="ECO:0000313" key="16">
    <source>
        <dbReference type="EMBL" id="CAF3567390.1"/>
    </source>
</evidence>
<dbReference type="GO" id="GO:0005634">
    <property type="term" value="C:nucleus"/>
    <property type="evidence" value="ECO:0007669"/>
    <property type="project" value="UniProtKB-SubCell"/>
</dbReference>
<keyword evidence="17" id="KW-1185">Reference proteome</keyword>
<dbReference type="PANTHER" id="PTHR10615">
    <property type="entry name" value="HISTONE ACETYLTRANSFERASE"/>
    <property type="match status" value="1"/>
</dbReference>
<keyword evidence="6" id="KW-0863">Zinc-finger</keyword>